<feature type="transmembrane region" description="Helical" evidence="9">
    <location>
        <begin position="176"/>
        <end position="198"/>
    </location>
</feature>
<comment type="subcellular location">
    <subcellularLocation>
        <location evidence="9">Cell membrane</location>
        <topology evidence="9">Multi-pass membrane protein</topology>
    </subcellularLocation>
</comment>
<evidence type="ECO:0000256" key="8">
    <source>
        <dbReference type="ARBA" id="ARBA00023136"/>
    </source>
</evidence>
<dbReference type="NCBIfam" id="TIGR00680">
    <property type="entry name" value="kdpA"/>
    <property type="match status" value="1"/>
</dbReference>
<feature type="transmembrane region" description="Helical" evidence="9">
    <location>
        <begin position="6"/>
        <end position="26"/>
    </location>
</feature>
<feature type="transmembrane region" description="Helical" evidence="9">
    <location>
        <begin position="464"/>
        <end position="486"/>
    </location>
</feature>
<feature type="transmembrane region" description="Helical" evidence="9">
    <location>
        <begin position="65"/>
        <end position="90"/>
    </location>
</feature>
<evidence type="ECO:0000256" key="1">
    <source>
        <dbReference type="ARBA" id="ARBA00022448"/>
    </source>
</evidence>
<dbReference type="EMBL" id="JAIMFO010000008">
    <property type="protein sequence ID" value="MBY4798133.1"/>
    <property type="molecule type" value="Genomic_DNA"/>
</dbReference>
<evidence type="ECO:0000256" key="2">
    <source>
        <dbReference type="ARBA" id="ARBA00022475"/>
    </source>
</evidence>
<organism evidence="10 11">
    <name type="scientific">Collinsella ureilytica</name>
    <dbReference type="NCBI Taxonomy" id="2869515"/>
    <lineage>
        <taxon>Bacteria</taxon>
        <taxon>Bacillati</taxon>
        <taxon>Actinomycetota</taxon>
        <taxon>Coriobacteriia</taxon>
        <taxon>Coriobacteriales</taxon>
        <taxon>Coriobacteriaceae</taxon>
        <taxon>Collinsella</taxon>
    </lineage>
</organism>
<keyword evidence="7 9" id="KW-0406">Ion transport</keyword>
<keyword evidence="11" id="KW-1185">Reference proteome</keyword>
<keyword evidence="1 9" id="KW-0813">Transport</keyword>
<keyword evidence="4 9" id="KW-0812">Transmembrane</keyword>
<sequence length="608" mass="63335">MNAALYTAIIIAITVALAIPMAHLIAQVCAGKQPRLLAVVAGPVERGIYRLVRTDPSEEMSWKRYLASVLAFSLAGVVALMAILMLQGFLPANPSHLPGLGFDLAFNTAISFVTNTNWQSYIAETTLSRFSQVAGLCVWNFASAATGIGVMFALIRAFRREGVAGLGSFWADLVRIMLYILMPLNLVVALALAAGGVVENFGPDRYADLLEPVAALSDGQGGYTVLERASIQGDRVELDGKPVPQAVIISRELLAQGPAASQVAIKQTGTNGGGYFGANAAHPYENPNAFTNLVETVSILLVPMACTLAFGIGVKNSKQGRAFFAAMLILLICALGTVCVSEQAATPALSASNQVNSMASELAAGGNMEGKEARFGIAASSVWTVSTTAASSGSVNASHDSLTPVAALVAMVQMALGEVIFGGVGSGLYGMVGFAILTVFIAGLMVGRTPEFLGKKIEPEQMRWAVVLCLASPFVILAGSSIAALMPSVTSWLSTQGAHGFSEFLYAFMSTGANNGSAFGGISPDPWLNICLGLVMFGARFMPIGAALALAGSLARHSRVATSAGTLSTTNALFVFLLILIIILIGALSFYPVFALGPVAEQIQMIFG</sequence>
<feature type="transmembrane region" description="Helical" evidence="9">
    <location>
        <begin position="322"/>
        <end position="345"/>
    </location>
</feature>
<evidence type="ECO:0000256" key="3">
    <source>
        <dbReference type="ARBA" id="ARBA00022538"/>
    </source>
</evidence>
<evidence type="ECO:0000256" key="4">
    <source>
        <dbReference type="ARBA" id="ARBA00022692"/>
    </source>
</evidence>
<accession>A0ABS7MLF2</accession>
<keyword evidence="3 9" id="KW-0633">Potassium transport</keyword>
<keyword evidence="6 9" id="KW-1133">Transmembrane helix</keyword>
<comment type="function">
    <text evidence="9">Part of the high-affinity ATP-driven potassium transport (or Kdp) system, which catalyzes the hydrolysis of ATP coupled with the electrogenic transport of potassium into the cytoplasm. This subunit binds the extracellular potassium ions and delivers the ions to the membrane domain of KdpB through an intramembrane tunnel.</text>
</comment>
<dbReference type="PANTHER" id="PTHR30607:SF2">
    <property type="entry name" value="POTASSIUM-TRANSPORTING ATPASE POTASSIUM-BINDING SUBUNIT"/>
    <property type="match status" value="1"/>
</dbReference>
<feature type="transmembrane region" description="Helical" evidence="9">
    <location>
        <begin position="419"/>
        <end position="444"/>
    </location>
</feature>
<keyword evidence="8 9" id="KW-0472">Membrane</keyword>
<evidence type="ECO:0000313" key="10">
    <source>
        <dbReference type="EMBL" id="MBY4798133.1"/>
    </source>
</evidence>
<dbReference type="PIRSF" id="PIRSF001294">
    <property type="entry name" value="K_ATPaseA"/>
    <property type="match status" value="1"/>
</dbReference>
<feature type="transmembrane region" description="Helical" evidence="9">
    <location>
        <begin position="572"/>
        <end position="594"/>
    </location>
</feature>
<evidence type="ECO:0000256" key="6">
    <source>
        <dbReference type="ARBA" id="ARBA00022989"/>
    </source>
</evidence>
<reference evidence="10 11" key="1">
    <citation type="submission" date="2021-08" db="EMBL/GenBank/DDBJ databases">
        <title>Collinsella faecalis sp. nov. isolated from swine faeces.</title>
        <authorList>
            <person name="Oh B.S."/>
            <person name="Lee J.H."/>
        </authorList>
    </citation>
    <scope>NUCLEOTIDE SEQUENCE [LARGE SCALE GENOMIC DNA]</scope>
    <source>
        <strain evidence="10 11">AGMB00827</strain>
    </source>
</reference>
<comment type="subunit">
    <text evidence="9">The system is composed of three essential subunits: KdpA, KdpB and KdpC.</text>
</comment>
<gene>
    <name evidence="9 10" type="primary">kdpA</name>
    <name evidence="10" type="ORF">K6V98_07220</name>
</gene>
<evidence type="ECO:0000256" key="7">
    <source>
        <dbReference type="ARBA" id="ARBA00023065"/>
    </source>
</evidence>
<dbReference type="InterPro" id="IPR004623">
    <property type="entry name" value="KdpA"/>
</dbReference>
<dbReference type="Proteomes" id="UP000700908">
    <property type="component" value="Unassembled WGS sequence"/>
</dbReference>
<name>A0ABS7MLF2_9ACTN</name>
<keyword evidence="2 9" id="KW-1003">Cell membrane</keyword>
<evidence type="ECO:0000256" key="9">
    <source>
        <dbReference type="HAMAP-Rule" id="MF_00275"/>
    </source>
</evidence>
<proteinExistence type="inferred from homology"/>
<evidence type="ECO:0000256" key="5">
    <source>
        <dbReference type="ARBA" id="ARBA00022958"/>
    </source>
</evidence>
<dbReference type="PANTHER" id="PTHR30607">
    <property type="entry name" value="POTASSIUM-TRANSPORTING ATPASE A CHAIN"/>
    <property type="match status" value="1"/>
</dbReference>
<protein>
    <recommendedName>
        <fullName evidence="9">Potassium-transporting ATPase potassium-binding subunit</fullName>
    </recommendedName>
    <alternativeName>
        <fullName evidence="9">ATP phosphohydrolase [potassium-transporting] A chain</fullName>
    </alternativeName>
    <alternativeName>
        <fullName evidence="9">Potassium-binding and translocating subunit A</fullName>
    </alternativeName>
    <alternativeName>
        <fullName evidence="9">Potassium-translocating ATPase A chain</fullName>
    </alternativeName>
</protein>
<dbReference type="RefSeq" id="WP_222199857.1">
    <property type="nucleotide sequence ID" value="NZ_JAIMFO010000008.1"/>
</dbReference>
<comment type="similarity">
    <text evidence="9">Belongs to the KdpA family.</text>
</comment>
<comment type="caution">
    <text evidence="10">The sequence shown here is derived from an EMBL/GenBank/DDBJ whole genome shotgun (WGS) entry which is preliminary data.</text>
</comment>
<feature type="transmembrane region" description="Helical" evidence="9">
    <location>
        <begin position="527"/>
        <end position="551"/>
    </location>
</feature>
<feature type="transmembrane region" description="Helical" evidence="9">
    <location>
        <begin position="289"/>
        <end position="310"/>
    </location>
</feature>
<keyword evidence="5 9" id="KW-0630">Potassium</keyword>
<dbReference type="HAMAP" id="MF_00275">
    <property type="entry name" value="KdpA"/>
    <property type="match status" value="1"/>
</dbReference>
<dbReference type="Pfam" id="PF03814">
    <property type="entry name" value="KdpA"/>
    <property type="match status" value="1"/>
</dbReference>
<feature type="transmembrane region" description="Helical" evidence="9">
    <location>
        <begin position="133"/>
        <end position="155"/>
    </location>
</feature>
<evidence type="ECO:0000313" key="11">
    <source>
        <dbReference type="Proteomes" id="UP000700908"/>
    </source>
</evidence>